<dbReference type="Proteomes" id="UP000051682">
    <property type="component" value="Unassembled WGS sequence"/>
</dbReference>
<evidence type="ECO:0000256" key="7">
    <source>
        <dbReference type="ARBA" id="ARBA00023237"/>
    </source>
</evidence>
<dbReference type="RefSeq" id="WP_056016412.1">
    <property type="nucleotide sequence ID" value="NZ_LLYZ01000012.1"/>
</dbReference>
<evidence type="ECO:0000256" key="3">
    <source>
        <dbReference type="ARBA" id="ARBA00022448"/>
    </source>
</evidence>
<comment type="subcellular location">
    <subcellularLocation>
        <location evidence="1">Cell outer membrane</location>
    </subcellularLocation>
</comment>
<gene>
    <name evidence="10" type="ORF">AR438_14295</name>
</gene>
<dbReference type="GO" id="GO:0015288">
    <property type="term" value="F:porin activity"/>
    <property type="evidence" value="ECO:0007669"/>
    <property type="project" value="TreeGrafter"/>
</dbReference>
<feature type="chain" id="PRO_5006204695" evidence="9">
    <location>
        <begin position="20"/>
        <end position="435"/>
    </location>
</feature>
<accession>A0A0Q3K4W2</accession>
<dbReference type="AlphaFoldDB" id="A0A0Q3K4W2"/>
<dbReference type="GO" id="GO:0015562">
    <property type="term" value="F:efflux transmembrane transporter activity"/>
    <property type="evidence" value="ECO:0007669"/>
    <property type="project" value="InterPro"/>
</dbReference>
<keyword evidence="4" id="KW-1134">Transmembrane beta strand</keyword>
<evidence type="ECO:0000256" key="9">
    <source>
        <dbReference type="SAM" id="SignalP"/>
    </source>
</evidence>
<keyword evidence="9" id="KW-0732">Signal</keyword>
<protein>
    <submittedName>
        <fullName evidence="10">Transporter</fullName>
    </submittedName>
</protein>
<evidence type="ECO:0000256" key="2">
    <source>
        <dbReference type="ARBA" id="ARBA00007613"/>
    </source>
</evidence>
<evidence type="ECO:0000256" key="1">
    <source>
        <dbReference type="ARBA" id="ARBA00004442"/>
    </source>
</evidence>
<keyword evidence="3" id="KW-0813">Transport</keyword>
<evidence type="ECO:0000256" key="6">
    <source>
        <dbReference type="ARBA" id="ARBA00023136"/>
    </source>
</evidence>
<dbReference type="PANTHER" id="PTHR30026:SF21">
    <property type="entry name" value="SLR1270 PROTEIN"/>
    <property type="match status" value="1"/>
</dbReference>
<name>A0A0Q3K4W2_9FLAO</name>
<feature type="signal peptide" evidence="9">
    <location>
        <begin position="1"/>
        <end position="19"/>
    </location>
</feature>
<dbReference type="STRING" id="452084.AR438_14295"/>
<keyword evidence="6" id="KW-0472">Membrane</keyword>
<evidence type="ECO:0000313" key="11">
    <source>
        <dbReference type="Proteomes" id="UP000051682"/>
    </source>
</evidence>
<sequence length="435" mass="50736">MQKVWVLILMIATFQTVFSQDTISISKTELEQKILDNNFQIKMAQKEAELADAELLGTRAMYLPNINASYTFSNTNNPLYAFGSKLNQERITMTDFNPDNLNSPKSISNFATKLEIQQPIINMDAVYQKKAGQIKSEVLKIKTERTKEYVQFELKKAYMTLQMAYKMVETLENARTTTLANKKVIDNYYKNGIIQKSEVLYMDVRLKEIENQIHFAKSNVKNASDYLYFLFDEDYQNKVLKPTESLEYQESIVENNPTLNINRKDLQAYQKSLEAYDLMIKSSKAKFLPKLNAFGSFEMYDNKIAQFDANGYLAGIQLSWNVFDGLKAKSEQEKYKAELSKTQTEIQQYQKQSELELNKISRQVQDDQNKVNLTKLAWEQSKEAYRIRKNRYDQGLEKSADLLTSETQMSQKELEHIQAIFEYNTALEYYNFLKN</sequence>
<keyword evidence="11" id="KW-1185">Reference proteome</keyword>
<organism evidence="10 11">
    <name type="scientific">Chryseobacterium aquaticum</name>
    <dbReference type="NCBI Taxonomy" id="452084"/>
    <lineage>
        <taxon>Bacteria</taxon>
        <taxon>Pseudomonadati</taxon>
        <taxon>Bacteroidota</taxon>
        <taxon>Flavobacteriia</taxon>
        <taxon>Flavobacteriales</taxon>
        <taxon>Weeksellaceae</taxon>
        <taxon>Chryseobacterium group</taxon>
        <taxon>Chryseobacterium</taxon>
    </lineage>
</organism>
<evidence type="ECO:0000256" key="8">
    <source>
        <dbReference type="SAM" id="Coils"/>
    </source>
</evidence>
<evidence type="ECO:0000313" key="10">
    <source>
        <dbReference type="EMBL" id="KQK24851.1"/>
    </source>
</evidence>
<dbReference type="SUPFAM" id="SSF56954">
    <property type="entry name" value="Outer membrane efflux proteins (OEP)"/>
    <property type="match status" value="1"/>
</dbReference>
<comment type="caution">
    <text evidence="10">The sequence shown here is derived from an EMBL/GenBank/DDBJ whole genome shotgun (WGS) entry which is preliminary data.</text>
</comment>
<comment type="similarity">
    <text evidence="2">Belongs to the outer membrane factor (OMF) (TC 1.B.17) family.</text>
</comment>
<dbReference type="GO" id="GO:0009279">
    <property type="term" value="C:cell outer membrane"/>
    <property type="evidence" value="ECO:0007669"/>
    <property type="project" value="UniProtKB-SubCell"/>
</dbReference>
<feature type="coiled-coil region" evidence="8">
    <location>
        <begin position="332"/>
        <end position="370"/>
    </location>
</feature>
<keyword evidence="5" id="KW-0812">Transmembrane</keyword>
<dbReference type="EMBL" id="LLYZ01000012">
    <property type="protein sequence ID" value="KQK24851.1"/>
    <property type="molecule type" value="Genomic_DNA"/>
</dbReference>
<dbReference type="PANTHER" id="PTHR30026">
    <property type="entry name" value="OUTER MEMBRANE PROTEIN TOLC"/>
    <property type="match status" value="1"/>
</dbReference>
<dbReference type="Pfam" id="PF02321">
    <property type="entry name" value="OEP"/>
    <property type="match status" value="1"/>
</dbReference>
<dbReference type="GO" id="GO:1990281">
    <property type="term" value="C:efflux pump complex"/>
    <property type="evidence" value="ECO:0007669"/>
    <property type="project" value="TreeGrafter"/>
</dbReference>
<keyword evidence="7" id="KW-0998">Cell outer membrane</keyword>
<dbReference type="InterPro" id="IPR051906">
    <property type="entry name" value="TolC-like"/>
</dbReference>
<dbReference type="OrthoDB" id="13803at2"/>
<keyword evidence="8" id="KW-0175">Coiled coil</keyword>
<reference evidence="10 11" key="1">
    <citation type="submission" date="2015-10" db="EMBL/GenBank/DDBJ databases">
        <title>Chryseobacterium aquaticum genome.</title>
        <authorList>
            <person name="Newman J.D."/>
            <person name="Ferguson M.B."/>
            <person name="Miller J.R."/>
        </authorList>
    </citation>
    <scope>NUCLEOTIDE SEQUENCE [LARGE SCALE GENOMIC DNA]</scope>
    <source>
        <strain evidence="10 11">KCTC 12483</strain>
    </source>
</reference>
<dbReference type="Gene3D" id="1.20.1600.10">
    <property type="entry name" value="Outer membrane efflux proteins (OEP)"/>
    <property type="match status" value="1"/>
</dbReference>
<dbReference type="InterPro" id="IPR003423">
    <property type="entry name" value="OMP_efflux"/>
</dbReference>
<evidence type="ECO:0000256" key="5">
    <source>
        <dbReference type="ARBA" id="ARBA00022692"/>
    </source>
</evidence>
<proteinExistence type="inferred from homology"/>
<evidence type="ECO:0000256" key="4">
    <source>
        <dbReference type="ARBA" id="ARBA00022452"/>
    </source>
</evidence>